<evidence type="ECO:0000313" key="2">
    <source>
        <dbReference type="EMBL" id="MBC1491054.1"/>
    </source>
</evidence>
<dbReference type="EMBL" id="JAASTX010000004">
    <property type="protein sequence ID" value="MBC1491031.1"/>
    <property type="molecule type" value="Genomic_DNA"/>
</dbReference>
<gene>
    <name evidence="1" type="ORF">HCI99_04255</name>
    <name evidence="2" type="ORF">HCI99_04380</name>
</gene>
<comment type="caution">
    <text evidence="1">The sequence shown here is derived from an EMBL/GenBank/DDBJ whole genome shotgun (WGS) entry which is preliminary data.</text>
</comment>
<dbReference type="Proteomes" id="UP000533953">
    <property type="component" value="Unassembled WGS sequence"/>
</dbReference>
<name>A0A7X0XBA5_9LIST</name>
<dbReference type="RefSeq" id="WP_185416977.1">
    <property type="nucleotide sequence ID" value="NZ_JAARQU010000004.1"/>
</dbReference>
<dbReference type="EMBL" id="JAASTX010000004">
    <property type="protein sequence ID" value="MBC1491054.1"/>
    <property type="molecule type" value="Genomic_DNA"/>
</dbReference>
<organism evidence="1 3">
    <name type="scientific">Listeria booriae</name>
    <dbReference type="NCBI Taxonomy" id="1552123"/>
    <lineage>
        <taxon>Bacteria</taxon>
        <taxon>Bacillati</taxon>
        <taxon>Bacillota</taxon>
        <taxon>Bacilli</taxon>
        <taxon>Bacillales</taxon>
        <taxon>Listeriaceae</taxon>
        <taxon>Listeria</taxon>
    </lineage>
</organism>
<evidence type="ECO:0000313" key="1">
    <source>
        <dbReference type="EMBL" id="MBC1491031.1"/>
    </source>
</evidence>
<evidence type="ECO:0008006" key="4">
    <source>
        <dbReference type="Google" id="ProtNLM"/>
    </source>
</evidence>
<dbReference type="AlphaFoldDB" id="A0A7X0XBA5"/>
<proteinExistence type="predicted"/>
<dbReference type="SUPFAM" id="SSF52540">
    <property type="entry name" value="P-loop containing nucleoside triphosphate hydrolases"/>
    <property type="match status" value="1"/>
</dbReference>
<dbReference type="InterPro" id="IPR027417">
    <property type="entry name" value="P-loop_NTPase"/>
</dbReference>
<evidence type="ECO:0000313" key="3">
    <source>
        <dbReference type="Proteomes" id="UP000533953"/>
    </source>
</evidence>
<accession>A0A7X0XBA5</accession>
<sequence>MTKNIFIKNLKGATGKTITSKALFNRLQEETDSVELVSNIADIVSETELEYIIYDVASRPAPVTHTDSKGSSIFIFPTSLNTYSVGALSHLVADLDKEERLIIVQIEANNNSLRHDVLEKMNEKISHMDNVHFVDLSVEIQDDSITSDKEKTVGNDSIFSLEREEIEARILAKLNQERNQELEQLVSLIKQT</sequence>
<protein>
    <recommendedName>
        <fullName evidence="4">AAA domain-containing protein</fullName>
    </recommendedName>
</protein>
<reference evidence="1 3" key="1">
    <citation type="submission" date="2020-03" db="EMBL/GenBank/DDBJ databases">
        <title>Soil Listeria distribution.</title>
        <authorList>
            <person name="Liao J."/>
            <person name="Wiedmann M."/>
        </authorList>
    </citation>
    <scope>NUCLEOTIDE SEQUENCE [LARGE SCALE GENOMIC DNA]</scope>
    <source>
        <strain evidence="1 3">FSL L7-1547</strain>
    </source>
</reference>